<accession>A0ABY7DVB5</accession>
<dbReference type="Proteomes" id="UP001164746">
    <property type="component" value="Chromosome 3"/>
</dbReference>
<reference evidence="1" key="1">
    <citation type="submission" date="2022-11" db="EMBL/GenBank/DDBJ databases">
        <title>Centuries of genome instability and evolution in soft-shell clam transmissible cancer (bioRxiv).</title>
        <authorList>
            <person name="Hart S.F.M."/>
            <person name="Yonemitsu M.A."/>
            <person name="Giersch R.M."/>
            <person name="Beal B.F."/>
            <person name="Arriagada G."/>
            <person name="Davis B.W."/>
            <person name="Ostrander E.A."/>
            <person name="Goff S.P."/>
            <person name="Metzger M.J."/>
        </authorList>
    </citation>
    <scope>NUCLEOTIDE SEQUENCE</scope>
    <source>
        <strain evidence="1">MELC-2E11</strain>
        <tissue evidence="1">Siphon/mantle</tissue>
    </source>
</reference>
<gene>
    <name evidence="1" type="ORF">MAR_025211</name>
</gene>
<evidence type="ECO:0000313" key="1">
    <source>
        <dbReference type="EMBL" id="WAR00839.1"/>
    </source>
</evidence>
<organism evidence="1 2">
    <name type="scientific">Mya arenaria</name>
    <name type="common">Soft-shell clam</name>
    <dbReference type="NCBI Taxonomy" id="6604"/>
    <lineage>
        <taxon>Eukaryota</taxon>
        <taxon>Metazoa</taxon>
        <taxon>Spiralia</taxon>
        <taxon>Lophotrochozoa</taxon>
        <taxon>Mollusca</taxon>
        <taxon>Bivalvia</taxon>
        <taxon>Autobranchia</taxon>
        <taxon>Heteroconchia</taxon>
        <taxon>Euheterodonta</taxon>
        <taxon>Imparidentia</taxon>
        <taxon>Neoheterodontei</taxon>
        <taxon>Myida</taxon>
        <taxon>Myoidea</taxon>
        <taxon>Myidae</taxon>
        <taxon>Mya</taxon>
    </lineage>
</organism>
<evidence type="ECO:0000313" key="2">
    <source>
        <dbReference type="Proteomes" id="UP001164746"/>
    </source>
</evidence>
<sequence length="60" mass="6722">MVLRATYKLRDEADDGEPYFLKSPTNISVVEGEMAVLKCIISNLGPKMIVMAMCHQTSKF</sequence>
<keyword evidence="2" id="KW-1185">Reference proteome</keyword>
<dbReference type="EMBL" id="CP111014">
    <property type="protein sequence ID" value="WAR00839.1"/>
    <property type="molecule type" value="Genomic_DNA"/>
</dbReference>
<name>A0ABY7DVB5_MYAAR</name>
<protein>
    <submittedName>
        <fullName evidence="1">Uncharacterized protein</fullName>
    </submittedName>
</protein>
<proteinExistence type="predicted"/>